<evidence type="ECO:0000313" key="3">
    <source>
        <dbReference type="Proteomes" id="UP000194948"/>
    </source>
</evidence>
<sequence length="285" mass="32405">MKNRGHLMKVISRFFLAFLSSVFLFAFLILLTLRLTLFSENYIAKQAAKADYYSQLTKEINRQVENSALGSNIPEGVLGQTIKKELVKQDVEAYFKAMYNTGTKYSISNEKEVHAAVSKAITAYMKEKNIQTTSESELAVTGLSDNAVTIYKGYIELPFLVSYGRKVMNYKSKLVIFMVICGVLWALLSFSLYSSLRGYFHRLLRYWAYIWVGSGLMMIIVPTIILLQGSLKRLAIQSKAMYMFIQTYLSSFLWLFIIIGIVSIVVGIISAILSEIKRKQLFSAE</sequence>
<keyword evidence="1" id="KW-1133">Transmembrane helix</keyword>
<keyword evidence="3" id="KW-1185">Reference proteome</keyword>
<proteinExistence type="predicted"/>
<name>A0AAQ3Y4F2_9ENTE</name>
<accession>A0AAQ3Y4F2</accession>
<feature type="transmembrane region" description="Helical" evidence="1">
    <location>
        <begin position="248"/>
        <end position="273"/>
    </location>
</feature>
<dbReference type="RefSeq" id="WP_086312254.1">
    <property type="nucleotide sequence ID" value="NZ_CP147244.1"/>
</dbReference>
<dbReference type="Proteomes" id="UP000194948">
    <property type="component" value="Chromosome"/>
</dbReference>
<evidence type="ECO:0000313" key="2">
    <source>
        <dbReference type="EMBL" id="WYJ98946.1"/>
    </source>
</evidence>
<dbReference type="AlphaFoldDB" id="A0AAQ3Y4F2"/>
<keyword evidence="1" id="KW-0472">Membrane</keyword>
<reference evidence="2 3" key="2">
    <citation type="submission" date="2024-03" db="EMBL/GenBank/DDBJ databases">
        <title>The Genome Sequence of Enterococcus sp. DIV0205d.</title>
        <authorList>
            <consortium name="The Broad Institute Genomics Platform"/>
            <consortium name="The Broad Institute Microbial Omics Core"/>
            <consortium name="The Broad Institute Genomic Center for Infectious Diseases"/>
            <person name="Earl A."/>
            <person name="Manson A."/>
            <person name="Gilmore M."/>
            <person name="Schwartman J."/>
            <person name="Shea T."/>
            <person name="Abouelleil A."/>
            <person name="Cao P."/>
            <person name="Chapman S."/>
            <person name="Cusick C."/>
            <person name="Young S."/>
            <person name="Neafsey D."/>
            <person name="Nusbaum C."/>
            <person name="Birren B."/>
        </authorList>
    </citation>
    <scope>NUCLEOTIDE SEQUENCE [LARGE SCALE GENOMIC DNA]</scope>
    <source>
        <strain evidence="2 3">7F3_DIV0205</strain>
    </source>
</reference>
<protein>
    <submittedName>
        <fullName evidence="2">Uncharacterized protein</fullName>
    </submittedName>
</protein>
<feature type="transmembrane region" description="Helical" evidence="1">
    <location>
        <begin position="174"/>
        <end position="194"/>
    </location>
</feature>
<evidence type="ECO:0000256" key="1">
    <source>
        <dbReference type="SAM" id="Phobius"/>
    </source>
</evidence>
<keyword evidence="1" id="KW-0812">Transmembrane</keyword>
<organism evidence="2 3">
    <name type="scientific">Candidatus Enterococcus palustris</name>
    <dbReference type="NCBI Taxonomy" id="1834189"/>
    <lineage>
        <taxon>Bacteria</taxon>
        <taxon>Bacillati</taxon>
        <taxon>Bacillota</taxon>
        <taxon>Bacilli</taxon>
        <taxon>Lactobacillales</taxon>
        <taxon>Enterococcaceae</taxon>
        <taxon>Enterococcus</taxon>
    </lineage>
</organism>
<dbReference type="EMBL" id="CP147244">
    <property type="protein sequence ID" value="WYJ98946.1"/>
    <property type="molecule type" value="Genomic_DNA"/>
</dbReference>
<feature type="transmembrane region" description="Helical" evidence="1">
    <location>
        <begin position="206"/>
        <end position="227"/>
    </location>
</feature>
<reference evidence="3" key="1">
    <citation type="submission" date="2017-05" db="EMBL/GenBank/DDBJ databases">
        <title>The Genome Sequence of EEnterococcus faecalis 9F2_4866.</title>
        <authorList>
            <consortium name="The Broad Institute Genomics Platform"/>
            <consortium name="The Broad Institute Genomic Center for Infectious Diseases"/>
            <person name="Earl A."/>
            <person name="Manson A."/>
            <person name="Schwartman J."/>
            <person name="Gilmore M."/>
            <person name="Abouelleil A."/>
            <person name="Cao P."/>
            <person name="Chapman S."/>
            <person name="Cusick C."/>
            <person name="Shea T."/>
            <person name="Young S."/>
            <person name="Neafsey D."/>
            <person name="Nusbaum C."/>
            <person name="Birren B."/>
        </authorList>
    </citation>
    <scope>NUCLEOTIDE SEQUENCE [LARGE SCALE GENOMIC DNA]</scope>
    <source>
        <strain evidence="3">7F3_DIV0205</strain>
    </source>
</reference>
<gene>
    <name evidence="2" type="ORF">A5821_000020</name>
</gene>
<feature type="transmembrane region" description="Helical" evidence="1">
    <location>
        <begin position="14"/>
        <end position="37"/>
    </location>
</feature>